<dbReference type="Proteomes" id="UP000541352">
    <property type="component" value="Unassembled WGS sequence"/>
</dbReference>
<evidence type="ECO:0008006" key="4">
    <source>
        <dbReference type="Google" id="ProtNLM"/>
    </source>
</evidence>
<proteinExistence type="predicted"/>
<comment type="caution">
    <text evidence="2">The sequence shown here is derived from an EMBL/GenBank/DDBJ whole genome shotgun (WGS) entry which is preliminary data.</text>
</comment>
<name>A0A7W5ZQR6_9BACT</name>
<gene>
    <name evidence="2" type="ORF">FHS57_004361</name>
</gene>
<evidence type="ECO:0000256" key="1">
    <source>
        <dbReference type="SAM" id="SignalP"/>
    </source>
</evidence>
<feature type="chain" id="PRO_5031027727" description="Tetratricopeptide repeat protein" evidence="1">
    <location>
        <begin position="20"/>
        <end position="369"/>
    </location>
</feature>
<feature type="signal peptide" evidence="1">
    <location>
        <begin position="1"/>
        <end position="19"/>
    </location>
</feature>
<dbReference type="EMBL" id="JACIBY010000010">
    <property type="protein sequence ID" value="MBB3840341.1"/>
    <property type="molecule type" value="Genomic_DNA"/>
</dbReference>
<organism evidence="2 3">
    <name type="scientific">Runella defluvii</name>
    <dbReference type="NCBI Taxonomy" id="370973"/>
    <lineage>
        <taxon>Bacteria</taxon>
        <taxon>Pseudomonadati</taxon>
        <taxon>Bacteroidota</taxon>
        <taxon>Cytophagia</taxon>
        <taxon>Cytophagales</taxon>
        <taxon>Spirosomataceae</taxon>
        <taxon>Runella</taxon>
    </lineage>
</organism>
<dbReference type="RefSeq" id="WP_183977269.1">
    <property type="nucleotide sequence ID" value="NZ_JACIBY010000010.1"/>
</dbReference>
<evidence type="ECO:0000313" key="3">
    <source>
        <dbReference type="Proteomes" id="UP000541352"/>
    </source>
</evidence>
<accession>A0A7W5ZQR6</accession>
<keyword evidence="1" id="KW-0732">Signal</keyword>
<dbReference type="AlphaFoldDB" id="A0A7W5ZQR6"/>
<sequence length="369" mass="43113">MKHILFGACVVFLSISSFAQKVDLDRFSFDYSYLKLPKEYIDPAKRTFGVRVETSKSLGIVTDVNQIYDRIRVGGFDKVSQNPTVGVEVQFNSFKILGYEIKERVEEKKDKDGRVTERKVYYWAEVKYSSDGNYAIMGPRTPTQKQAEAQAKEMEKNRFLQQANVSNESFKVMSGSTGSYSQTYKTSEFKNSMDVRDYYRDNQVLIREEITREWVNRTISTINQQLADLYGFDESKGRDHLWILDSKSHPEYPIQQEAIKAVKQLMTEMSAFRNIKVLEKNLGPVMSYFEELKRKYKGSDKREQKMRYSAYYNLAKLYYLLDRPDDSEKEALGLIQNGFDTSDGDMFVKMAKTLRDDLARQKMETRHFE</sequence>
<reference evidence="2 3" key="1">
    <citation type="submission" date="2020-08" db="EMBL/GenBank/DDBJ databases">
        <title>Genomic Encyclopedia of Type Strains, Phase IV (KMG-IV): sequencing the most valuable type-strain genomes for metagenomic binning, comparative biology and taxonomic classification.</title>
        <authorList>
            <person name="Goeker M."/>
        </authorList>
    </citation>
    <scope>NUCLEOTIDE SEQUENCE [LARGE SCALE GENOMIC DNA]</scope>
    <source>
        <strain evidence="2 3">DSM 17976</strain>
    </source>
</reference>
<evidence type="ECO:0000313" key="2">
    <source>
        <dbReference type="EMBL" id="MBB3840341.1"/>
    </source>
</evidence>
<protein>
    <recommendedName>
        <fullName evidence="4">Tetratricopeptide repeat protein</fullName>
    </recommendedName>
</protein>
<keyword evidence="3" id="KW-1185">Reference proteome</keyword>